<dbReference type="PROSITE" id="PS50280">
    <property type="entry name" value="SET"/>
    <property type="match status" value="1"/>
</dbReference>
<dbReference type="EMBL" id="VFLP01000038">
    <property type="protein sequence ID" value="TRX92307.1"/>
    <property type="molecule type" value="Genomic_DNA"/>
</dbReference>
<dbReference type="InterPro" id="IPR011990">
    <property type="entry name" value="TPR-like_helical_dom_sf"/>
</dbReference>
<dbReference type="STRING" id="2512241.A0A553HWK1"/>
<dbReference type="Pfam" id="PF00856">
    <property type="entry name" value="SET"/>
    <property type="match status" value="1"/>
</dbReference>
<evidence type="ECO:0000259" key="2">
    <source>
        <dbReference type="PROSITE" id="PS50280"/>
    </source>
</evidence>
<dbReference type="CDD" id="cd11061">
    <property type="entry name" value="CYP67-like"/>
    <property type="match status" value="1"/>
</dbReference>
<comment type="caution">
    <text evidence="3">The sequence shown here is derived from an EMBL/GenBank/DDBJ whole genome shotgun (WGS) entry which is preliminary data.</text>
</comment>
<keyword evidence="1" id="KW-0479">Metal-binding</keyword>
<evidence type="ECO:0000313" key="4">
    <source>
        <dbReference type="Proteomes" id="UP000319160"/>
    </source>
</evidence>
<dbReference type="InterPro" id="IPR053209">
    <property type="entry name" value="Gramillin-biosynth_MTr"/>
</dbReference>
<gene>
    <name evidence="3" type="ORF">FHL15_006922</name>
</gene>
<keyword evidence="4" id="KW-1185">Reference proteome</keyword>
<dbReference type="CDD" id="cd20071">
    <property type="entry name" value="SET_SMYD"/>
    <property type="match status" value="1"/>
</dbReference>
<dbReference type="Proteomes" id="UP000319160">
    <property type="component" value="Unassembled WGS sequence"/>
</dbReference>
<dbReference type="Gene3D" id="1.10.630.10">
    <property type="entry name" value="Cytochrome P450"/>
    <property type="match status" value="1"/>
</dbReference>
<keyword evidence="1" id="KW-0349">Heme</keyword>
<protein>
    <recommendedName>
        <fullName evidence="2">SET domain-containing protein</fullName>
    </recommendedName>
</protein>
<dbReference type="InterPro" id="IPR002401">
    <property type="entry name" value="Cyt_P450_E_grp-I"/>
</dbReference>
<dbReference type="GO" id="GO:0016705">
    <property type="term" value="F:oxidoreductase activity, acting on paired donors, with incorporation or reduction of molecular oxygen"/>
    <property type="evidence" value="ECO:0007669"/>
    <property type="project" value="InterPro"/>
</dbReference>
<dbReference type="SUPFAM" id="SSF82199">
    <property type="entry name" value="SET domain"/>
    <property type="match status" value="1"/>
</dbReference>
<dbReference type="PANTHER" id="PTHR47643:SF2">
    <property type="entry name" value="TPR DOMAIN PROTEIN (AFU_ORTHOLOGUE AFUA_5G12710)"/>
    <property type="match status" value="1"/>
</dbReference>
<sequence>MNLPEADQIDFMLQHCIANANQASLRRGQVPKDHPQPHVVINQFMRQRLKSQTQAKEDGYVIHTSQVPLAYPPSVRMVDGLVSMPVSQMELQNHHRGKKVVLRVITPQDSTTAIMAIVEDEECTAVLLQLYHQRQIMGTDLQDILHPNIVLMVKEPFFKIAADGAYSIRVDHVSDVVFLPNTDPRIPSKWKTQSHKTETSTVIRRQGNIAVKKRQWAEAERFFAETPEEKQLAYLNRSLANLQLHRPEKALEDVLAVTDTGRLAEKRLFREARASYELGRFAESLEKWRMLTKSYPQNVDARKELLRTEKRIQEAQTGEYDFASMYEQAKATPPIIDCATYKGPVAVRKAPGRGNGLFTTKPVKAGDLLICEKAFAYCYADKDDPIGRRNMSIQFQLESERAQVGGQANLLTDIVQKLYHSPQASQGFKALYRGDYAPVTVPQVDGQQIVDTFLVDRVISLNCFGAPRTSYDAFWFGGDHSNEVENNTCGLWLLASRINHACSGNCARTFIGDMQIVRACQDIAVGTELCFPYQTFAPNESYEKIQEAMNKWGFVCDCQWCLDLKSTTNNMLSKRNEIMQDIAVVLCNIINNPVIDPVLFTRILVLLKQADMTYPMREGAVRLEVARPYIILGPLFLAIHRPYDAAEAVLKGLEALGFGIVACPPRSGNKTLEIRKWGLSDAYTMDALTCLHEAYSIIAPELCPTIKQYAKIMYGICTGTDLIIGNCFPQLSGAWQFDRDDITFRVPKLMTLKYDDAALPYEQQLNLLAYSDLYHHPNTGSYTLNHISEDLTFKTMLLIEINMAFIVSSLQSGIPSWYHAYTGKRHIWLRKQFDTYGYRFRADPNTVVFCDPEANADIYSMKSNVRRSQFYEAMNNKNEKTILDTIDVAQHGLKRKILNLCFGEKSLSAACRFIVDHVDRWNQLMLEKTNNDDWSSSVDMTEKIDELTFDVMGDLCFGRSFNIKEPGENSLKRSSTFHRRLSTVLLPSILNYLKPRGLNRVFDLICPQTVKQYNQFVHDSVTRRIALQKKQANIAETQRRQDLFYFLSEARDLDTNKPAYSEDDLRAESNVLIIAGSDATSVTLSGLFFYLTNDQSRCQRLASEILTAFNSVRDIVYGPKLLACAYLKACIDEGMRLTPAGLCELPREVLPGGILIKGEYYPEGTIVGTSNWANSYNQEVYGDAGVFRPERWIVNESCGTTKEEVTRIRRNFNPFSSGPFNCVGKNLAMAEMMIVVARTLYLFEIRRAPGSTLGGGRSDLGADENQFQLTDAYISIRHGPEVQFRRRVFTTPN</sequence>
<reference evidence="4" key="1">
    <citation type="submission" date="2019-06" db="EMBL/GenBank/DDBJ databases">
        <title>Draft genome sequence of the griseofulvin-producing fungus Xylaria cubensis strain G536.</title>
        <authorList>
            <person name="Mead M.E."/>
            <person name="Raja H.A."/>
            <person name="Steenwyk J.L."/>
            <person name="Knowles S.L."/>
            <person name="Oberlies N.H."/>
            <person name="Rokas A."/>
        </authorList>
    </citation>
    <scope>NUCLEOTIDE SEQUENCE [LARGE SCALE GENOMIC DNA]</scope>
    <source>
        <strain evidence="4">G536</strain>
    </source>
</reference>
<dbReference type="InterPro" id="IPR046341">
    <property type="entry name" value="SET_dom_sf"/>
</dbReference>
<dbReference type="InterPro" id="IPR001214">
    <property type="entry name" value="SET_dom"/>
</dbReference>
<dbReference type="Gene3D" id="1.25.40.10">
    <property type="entry name" value="Tetratricopeptide repeat domain"/>
    <property type="match status" value="1"/>
</dbReference>
<dbReference type="InterPro" id="IPR001128">
    <property type="entry name" value="Cyt_P450"/>
</dbReference>
<accession>A0A553HWK1</accession>
<dbReference type="GO" id="GO:0020037">
    <property type="term" value="F:heme binding"/>
    <property type="evidence" value="ECO:0007669"/>
    <property type="project" value="InterPro"/>
</dbReference>
<dbReference type="GO" id="GO:0004497">
    <property type="term" value="F:monooxygenase activity"/>
    <property type="evidence" value="ECO:0007669"/>
    <property type="project" value="InterPro"/>
</dbReference>
<dbReference type="InterPro" id="IPR036396">
    <property type="entry name" value="Cyt_P450_sf"/>
</dbReference>
<evidence type="ECO:0000256" key="1">
    <source>
        <dbReference type="PIRSR" id="PIRSR602401-1"/>
    </source>
</evidence>
<feature type="binding site" description="axial binding residue" evidence="1">
    <location>
        <position position="1222"/>
    </location>
    <ligand>
        <name>heme</name>
        <dbReference type="ChEBI" id="CHEBI:30413"/>
    </ligand>
    <ligandPart>
        <name>Fe</name>
        <dbReference type="ChEBI" id="CHEBI:18248"/>
    </ligandPart>
</feature>
<dbReference type="Gene3D" id="2.170.270.10">
    <property type="entry name" value="SET domain"/>
    <property type="match status" value="1"/>
</dbReference>
<feature type="domain" description="SET" evidence="2">
    <location>
        <begin position="343"/>
        <end position="534"/>
    </location>
</feature>
<dbReference type="Pfam" id="PF00067">
    <property type="entry name" value="p450"/>
    <property type="match status" value="1"/>
</dbReference>
<dbReference type="PRINTS" id="PR00463">
    <property type="entry name" value="EP450I"/>
</dbReference>
<dbReference type="SUPFAM" id="SSF48452">
    <property type="entry name" value="TPR-like"/>
    <property type="match status" value="1"/>
</dbReference>
<proteinExistence type="predicted"/>
<organism evidence="3 4">
    <name type="scientific">Xylaria flabelliformis</name>
    <dbReference type="NCBI Taxonomy" id="2512241"/>
    <lineage>
        <taxon>Eukaryota</taxon>
        <taxon>Fungi</taxon>
        <taxon>Dikarya</taxon>
        <taxon>Ascomycota</taxon>
        <taxon>Pezizomycotina</taxon>
        <taxon>Sordariomycetes</taxon>
        <taxon>Xylariomycetidae</taxon>
        <taxon>Xylariales</taxon>
        <taxon>Xylariaceae</taxon>
        <taxon>Xylaria</taxon>
    </lineage>
</organism>
<evidence type="ECO:0000313" key="3">
    <source>
        <dbReference type="EMBL" id="TRX92307.1"/>
    </source>
</evidence>
<comment type="cofactor">
    <cofactor evidence="1">
        <name>heme</name>
        <dbReference type="ChEBI" id="CHEBI:30413"/>
    </cofactor>
</comment>
<dbReference type="SUPFAM" id="SSF48264">
    <property type="entry name" value="Cytochrome P450"/>
    <property type="match status" value="1"/>
</dbReference>
<dbReference type="GO" id="GO:0005506">
    <property type="term" value="F:iron ion binding"/>
    <property type="evidence" value="ECO:0007669"/>
    <property type="project" value="InterPro"/>
</dbReference>
<dbReference type="PANTHER" id="PTHR47643">
    <property type="entry name" value="TPR DOMAIN PROTEIN (AFU_ORTHOLOGUE AFUA_5G12710)"/>
    <property type="match status" value="1"/>
</dbReference>
<dbReference type="PRINTS" id="PR00385">
    <property type="entry name" value="P450"/>
</dbReference>
<name>A0A553HWK1_9PEZI</name>
<dbReference type="OrthoDB" id="438641at2759"/>
<keyword evidence="1" id="KW-0408">Iron</keyword>